<name>A0AAV4QV05_9ARAC</name>
<reference evidence="3 4" key="1">
    <citation type="submission" date="2021-06" db="EMBL/GenBank/DDBJ databases">
        <title>Caerostris darwini draft genome.</title>
        <authorList>
            <person name="Kono N."/>
            <person name="Arakawa K."/>
        </authorList>
    </citation>
    <scope>NUCLEOTIDE SEQUENCE [LARGE SCALE GENOMIC DNA]</scope>
</reference>
<accession>A0AAV4QV05</accession>
<keyword evidence="2" id="KW-0812">Transmembrane</keyword>
<organism evidence="3 4">
    <name type="scientific">Caerostris darwini</name>
    <dbReference type="NCBI Taxonomy" id="1538125"/>
    <lineage>
        <taxon>Eukaryota</taxon>
        <taxon>Metazoa</taxon>
        <taxon>Ecdysozoa</taxon>
        <taxon>Arthropoda</taxon>
        <taxon>Chelicerata</taxon>
        <taxon>Arachnida</taxon>
        <taxon>Araneae</taxon>
        <taxon>Araneomorphae</taxon>
        <taxon>Entelegynae</taxon>
        <taxon>Araneoidea</taxon>
        <taxon>Araneidae</taxon>
        <taxon>Caerostris</taxon>
    </lineage>
</organism>
<comment type="caution">
    <text evidence="3">The sequence shown here is derived from an EMBL/GenBank/DDBJ whole genome shotgun (WGS) entry which is preliminary data.</text>
</comment>
<dbReference type="Proteomes" id="UP001054837">
    <property type="component" value="Unassembled WGS sequence"/>
</dbReference>
<evidence type="ECO:0000313" key="3">
    <source>
        <dbReference type="EMBL" id="GIY12114.1"/>
    </source>
</evidence>
<protein>
    <recommendedName>
        <fullName evidence="5">PiggyBac transposable element-derived protein domain-containing protein</fullName>
    </recommendedName>
</protein>
<keyword evidence="4" id="KW-1185">Reference proteome</keyword>
<feature type="transmembrane region" description="Helical" evidence="2">
    <location>
        <begin position="65"/>
        <end position="84"/>
    </location>
</feature>
<evidence type="ECO:0008006" key="5">
    <source>
        <dbReference type="Google" id="ProtNLM"/>
    </source>
</evidence>
<evidence type="ECO:0000256" key="1">
    <source>
        <dbReference type="SAM" id="MobiDB-lite"/>
    </source>
</evidence>
<gene>
    <name evidence="3" type="ORF">CDAR_450121</name>
</gene>
<dbReference type="AlphaFoldDB" id="A0AAV4QV05"/>
<evidence type="ECO:0000313" key="4">
    <source>
        <dbReference type="Proteomes" id="UP001054837"/>
    </source>
</evidence>
<feature type="compositionally biased region" description="Basic and acidic residues" evidence="1">
    <location>
        <begin position="12"/>
        <end position="26"/>
    </location>
</feature>
<feature type="region of interest" description="Disordered" evidence="1">
    <location>
        <begin position="1"/>
        <end position="26"/>
    </location>
</feature>
<dbReference type="EMBL" id="BPLQ01004987">
    <property type="protein sequence ID" value="GIY12114.1"/>
    <property type="molecule type" value="Genomic_DNA"/>
</dbReference>
<evidence type="ECO:0000256" key="2">
    <source>
        <dbReference type="SAM" id="Phobius"/>
    </source>
</evidence>
<keyword evidence="2" id="KW-1133">Transmembrane helix</keyword>
<sequence length="118" mass="13610">MTVKKILTENSHSTDSETSSDDKDFFDSETTTAFYNRTKGGLNAIDEKCCVHSCSRKTMHWPMALFYQLVDMSTINVYILFQGYFQNPVMTSMVFLKGLTRYLLLPLLHARVKNPRIN</sequence>
<keyword evidence="2" id="KW-0472">Membrane</keyword>
<proteinExistence type="predicted"/>